<evidence type="ECO:0000313" key="3">
    <source>
        <dbReference type="EMBL" id="CAK9165575.1"/>
    </source>
</evidence>
<feature type="region of interest" description="Disordered" evidence="1">
    <location>
        <begin position="45"/>
        <end position="95"/>
    </location>
</feature>
<evidence type="ECO:0000313" key="2">
    <source>
        <dbReference type="EMBL" id="CAK9139956.1"/>
    </source>
</evidence>
<evidence type="ECO:0000313" key="4">
    <source>
        <dbReference type="Proteomes" id="UP001642360"/>
    </source>
</evidence>
<dbReference type="EMBL" id="CAUOFW020001003">
    <property type="protein sequence ID" value="CAK9139956.1"/>
    <property type="molecule type" value="Genomic_DNA"/>
</dbReference>
<comment type="caution">
    <text evidence="3">The sequence shown here is derived from an EMBL/GenBank/DDBJ whole genome shotgun (WGS) entry which is preliminary data.</text>
</comment>
<proteinExistence type="predicted"/>
<gene>
    <name evidence="3" type="ORF">ILEXP_LOCUS34744</name>
    <name evidence="2" type="ORF">ILEXP_LOCUS7373</name>
</gene>
<name>A0ABC8T856_9AQUA</name>
<feature type="compositionally biased region" description="Low complexity" evidence="1">
    <location>
        <begin position="51"/>
        <end position="66"/>
    </location>
</feature>
<accession>A0ABC8T856</accession>
<keyword evidence="4" id="KW-1185">Reference proteome</keyword>
<protein>
    <submittedName>
        <fullName evidence="3">Uncharacterized protein</fullName>
    </submittedName>
</protein>
<sequence>MRFIKIALFCTQAASHQRPAMKLVLAMLSKAVHLNEKLLTEPGVYRPYYPQQSGGSSSLQETSSSQARKGKQSVNPFVTSTQSDSSQSMTQMLPR</sequence>
<organism evidence="3 4">
    <name type="scientific">Ilex paraguariensis</name>
    <name type="common">yerba mate</name>
    <dbReference type="NCBI Taxonomy" id="185542"/>
    <lineage>
        <taxon>Eukaryota</taxon>
        <taxon>Viridiplantae</taxon>
        <taxon>Streptophyta</taxon>
        <taxon>Embryophyta</taxon>
        <taxon>Tracheophyta</taxon>
        <taxon>Spermatophyta</taxon>
        <taxon>Magnoliopsida</taxon>
        <taxon>eudicotyledons</taxon>
        <taxon>Gunneridae</taxon>
        <taxon>Pentapetalae</taxon>
        <taxon>asterids</taxon>
        <taxon>campanulids</taxon>
        <taxon>Aquifoliales</taxon>
        <taxon>Aquifoliaceae</taxon>
        <taxon>Ilex</taxon>
    </lineage>
</organism>
<reference evidence="3 4" key="1">
    <citation type="submission" date="2024-02" db="EMBL/GenBank/DDBJ databases">
        <authorList>
            <person name="Vignale AGUSTIN F."/>
            <person name="Sosa J E."/>
            <person name="Modenutti C."/>
        </authorList>
    </citation>
    <scope>NUCLEOTIDE SEQUENCE [LARGE SCALE GENOMIC DNA]</scope>
</reference>
<feature type="compositionally biased region" description="Low complexity" evidence="1">
    <location>
        <begin position="79"/>
        <end position="95"/>
    </location>
</feature>
<evidence type="ECO:0000256" key="1">
    <source>
        <dbReference type="SAM" id="MobiDB-lite"/>
    </source>
</evidence>
<dbReference type="AlphaFoldDB" id="A0ABC8T856"/>
<dbReference type="EMBL" id="CAUOFW020004414">
    <property type="protein sequence ID" value="CAK9165575.1"/>
    <property type="molecule type" value="Genomic_DNA"/>
</dbReference>
<dbReference type="Proteomes" id="UP001642360">
    <property type="component" value="Unassembled WGS sequence"/>
</dbReference>